<evidence type="ECO:0000313" key="3">
    <source>
        <dbReference type="EMBL" id="ADU28513.1"/>
    </source>
</evidence>
<reference evidence="3" key="1">
    <citation type="submission" date="2010-12" db="EMBL/GenBank/DDBJ databases">
        <title>Complete sequence of Bacillus cellulosilyticus DSM 2522.</title>
        <authorList>
            <consortium name="US DOE Joint Genome Institute"/>
            <person name="Lucas S."/>
            <person name="Copeland A."/>
            <person name="Lapidus A."/>
            <person name="Cheng J.-F."/>
            <person name="Bruce D."/>
            <person name="Goodwin L."/>
            <person name="Pitluck S."/>
            <person name="Chertkov O."/>
            <person name="Detter J.C."/>
            <person name="Han C."/>
            <person name="Tapia R."/>
            <person name="Land M."/>
            <person name="Hauser L."/>
            <person name="Jeffries C."/>
            <person name="Kyrpides N."/>
            <person name="Ivanova N."/>
            <person name="Mikhailova N."/>
            <person name="Brumm P."/>
            <person name="Mead D."/>
            <person name="Woyke T."/>
        </authorList>
    </citation>
    <scope>NUCLEOTIDE SEQUENCE [LARGE SCALE GENOMIC DNA]</scope>
    <source>
        <strain evidence="3">DSM 2522</strain>
    </source>
</reference>
<evidence type="ECO:0000259" key="2">
    <source>
        <dbReference type="Pfam" id="PF13166"/>
    </source>
</evidence>
<organism evidence="3 4">
    <name type="scientific">Evansella cellulosilytica (strain ATCC 21833 / DSM 2522 / FERM P-1141 / JCM 9156 / N-4)</name>
    <name type="common">Bacillus cellulosilyticus</name>
    <dbReference type="NCBI Taxonomy" id="649639"/>
    <lineage>
        <taxon>Bacteria</taxon>
        <taxon>Bacillati</taxon>
        <taxon>Bacillota</taxon>
        <taxon>Bacilli</taxon>
        <taxon>Bacillales</taxon>
        <taxon>Bacillaceae</taxon>
        <taxon>Evansella</taxon>
    </lineage>
</organism>
<feature type="coiled-coil region" evidence="1">
    <location>
        <begin position="361"/>
        <end position="395"/>
    </location>
</feature>
<feature type="coiled-coil region" evidence="1">
    <location>
        <begin position="102"/>
        <end position="136"/>
    </location>
</feature>
<name>E6TU53_EVAC2</name>
<evidence type="ECO:0000313" key="4">
    <source>
        <dbReference type="Proteomes" id="UP000001401"/>
    </source>
</evidence>
<dbReference type="STRING" id="649639.Bcell_0225"/>
<keyword evidence="4" id="KW-1185">Reference proteome</keyword>
<proteinExistence type="predicted"/>
<dbReference type="SUPFAM" id="SSF52540">
    <property type="entry name" value="P-loop containing nucleoside triphosphate hydrolases"/>
    <property type="match status" value="1"/>
</dbReference>
<dbReference type="HOGENOM" id="CLU_020729_1_0_9"/>
<dbReference type="InterPro" id="IPR027417">
    <property type="entry name" value="P-loop_NTPase"/>
</dbReference>
<accession>E6TU53</accession>
<dbReference type="AlphaFoldDB" id="E6TU53"/>
<feature type="domain" description="Protein CR006 P-loop" evidence="2">
    <location>
        <begin position="10"/>
        <end position="709"/>
    </location>
</feature>
<dbReference type="Proteomes" id="UP000001401">
    <property type="component" value="Chromosome"/>
</dbReference>
<dbReference type="Pfam" id="PF13166">
    <property type="entry name" value="AAA_13"/>
    <property type="match status" value="1"/>
</dbReference>
<evidence type="ECO:0000256" key="1">
    <source>
        <dbReference type="SAM" id="Coils"/>
    </source>
</evidence>
<dbReference type="Gene3D" id="3.40.50.300">
    <property type="entry name" value="P-loop containing nucleotide triphosphate hydrolases"/>
    <property type="match status" value="2"/>
</dbReference>
<sequence length="754" mass="88278">MIEKIRIKEVASYDSTGIEVNLSKINYIYGSNGTGKTTISELLRNRDNQKFSSCNIEWKQGSPDFDLFVYNRYFVQENFSIHNDIKGIFTLGKESTDILALINGKLKEAEKHQDRIGNLENNIRQKKEQIQILKTNFTNHCWELKQKYDENFKEAFTGFRNKRENFMERCLDEAVNNNSELYTYEELNSRVESVFKNSRVKIRPIPEIQYDSSVEEQSIFQSKIIGKNDIDIARLISELNLSDWVQQGHRHMEGTDGICPFCQQELPRSFKGKLDEYFDETYTEQIQNLNSSIEKYERDTIGFFEQYNFLITEDIPYINKEKISSLFEIMNSTFKENMQLLERKRNEPSRSIELSSITNYLEQIKSEVVQANVQISEFNRVIDNIKEEKERLIKDIWRFIVEENKGNYDNYMSNFRRENGALVGMENGKVQQVGFKRKLEEEAIELQNQLTSVLPSIQEINTLLKSFGFTNFQLAESDEQGNYKIVRENGEDANETLSEGEKTFITFLYFYQLINGSNDQDKVNTARIVAIDDPISSLDSNILFMVSNLINNLKKKVRSNDTNFKQLIILTHNVYFHKEISFNKEHGSKKLNDETFLILRKTDNASQITKYEENPIKNSYELLWNELNENPNSITTPNIMRRILENYFKFFGNVDVHKIIEEFPDEDKVVCNSLLSWANDGSHHVNDDLYVDSNQEQNKIYFKVFRKIFINSNHESHFNMMMGNFDSEVEQNDANDEASKEIQEVLAQVAASQE</sequence>
<dbReference type="RefSeq" id="WP_013486854.1">
    <property type="nucleotide sequence ID" value="NC_014829.1"/>
</dbReference>
<dbReference type="OrthoDB" id="9795565at2"/>
<dbReference type="EMBL" id="CP002394">
    <property type="protein sequence ID" value="ADU28513.1"/>
    <property type="molecule type" value="Genomic_DNA"/>
</dbReference>
<gene>
    <name evidence="3" type="ordered locus">Bcell_0225</name>
</gene>
<protein>
    <recommendedName>
        <fullName evidence="2">Protein CR006 P-loop domain-containing protein</fullName>
    </recommendedName>
</protein>
<keyword evidence="1" id="KW-0175">Coiled coil</keyword>
<dbReference type="InterPro" id="IPR026866">
    <property type="entry name" value="CR006_AAA"/>
</dbReference>
<dbReference type="KEGG" id="bco:Bcell_0225"/>
<dbReference type="eggNOG" id="COG4694">
    <property type="taxonomic scope" value="Bacteria"/>
</dbReference>